<dbReference type="RefSeq" id="WP_156288096.1">
    <property type="nucleotide sequence ID" value="NZ_CP046509.1"/>
</dbReference>
<dbReference type="KEGG" id="erwi:GN242_20065"/>
<evidence type="ECO:0008006" key="3">
    <source>
        <dbReference type="Google" id="ProtNLM"/>
    </source>
</evidence>
<proteinExistence type="predicted"/>
<organism evidence="1 2">
    <name type="scientific">Erwinia sorbitola</name>
    <dbReference type="NCBI Taxonomy" id="2681984"/>
    <lineage>
        <taxon>Bacteria</taxon>
        <taxon>Pseudomonadati</taxon>
        <taxon>Pseudomonadota</taxon>
        <taxon>Gammaproteobacteria</taxon>
        <taxon>Enterobacterales</taxon>
        <taxon>Erwiniaceae</taxon>
        <taxon>Erwinia</taxon>
    </lineage>
</organism>
<dbReference type="EMBL" id="CP046509">
    <property type="protein sequence ID" value="QGU89363.1"/>
    <property type="molecule type" value="Genomic_DNA"/>
</dbReference>
<evidence type="ECO:0000313" key="1">
    <source>
        <dbReference type="EMBL" id="QGU89363.1"/>
    </source>
</evidence>
<gene>
    <name evidence="1" type="ORF">GN242_20065</name>
</gene>
<protein>
    <recommendedName>
        <fullName evidence="3">Fimbrial protein</fullName>
    </recommendedName>
</protein>
<accession>A0A6I6EYV3</accession>
<dbReference type="Proteomes" id="UP000424752">
    <property type="component" value="Chromosome"/>
</dbReference>
<name>A0A6I6EYV3_9GAMM</name>
<dbReference type="AlphaFoldDB" id="A0A6I6EYV3"/>
<reference evidence="1 2" key="1">
    <citation type="submission" date="2019-12" db="EMBL/GenBank/DDBJ databases">
        <title>Erwinia sp. nov., isolated from droppings of birds in the Qinghai-Tiebt plateau of China.</title>
        <authorList>
            <person name="Ge Y."/>
        </authorList>
    </citation>
    <scope>NUCLEOTIDE SEQUENCE [LARGE SCALE GENOMIC DNA]</scope>
    <source>
        <strain evidence="1 2">J780</strain>
    </source>
</reference>
<evidence type="ECO:0000313" key="2">
    <source>
        <dbReference type="Proteomes" id="UP000424752"/>
    </source>
</evidence>
<sequence length="179" mass="18966">MRNTAVQLIALLLCWLPGIGQSEVVLKGKTSSMVTAVVTRTNNLFVTDEGGGWYENGLIMVQMGGLGSAYEVEAPLRITSTSGKFHVRIDSSLVLQHVSKPALVFRNVVVKMGPRGEALKLLAVAQNTTFTNPAASANGDDSIGHYLLTVSALPPSGDFKSTGGNYTGVLSLTFEPVLE</sequence>